<dbReference type="Proteomes" id="UP001597533">
    <property type="component" value="Unassembled WGS sequence"/>
</dbReference>
<dbReference type="EMBL" id="JBHUOV010000001">
    <property type="protein sequence ID" value="MFD2823087.1"/>
    <property type="molecule type" value="Genomic_DNA"/>
</dbReference>
<protein>
    <recommendedName>
        <fullName evidence="4">Secreted protein</fullName>
    </recommendedName>
</protein>
<evidence type="ECO:0008006" key="4">
    <source>
        <dbReference type="Google" id="ProtNLM"/>
    </source>
</evidence>
<accession>A0ABW5WML4</accession>
<reference evidence="3" key="1">
    <citation type="journal article" date="2019" name="Int. J. Syst. Evol. Microbiol.">
        <title>The Global Catalogue of Microorganisms (GCM) 10K type strain sequencing project: providing services to taxonomists for standard genome sequencing and annotation.</title>
        <authorList>
            <consortium name="The Broad Institute Genomics Platform"/>
            <consortium name="The Broad Institute Genome Sequencing Center for Infectious Disease"/>
            <person name="Wu L."/>
            <person name="Ma J."/>
        </authorList>
    </citation>
    <scope>NUCLEOTIDE SEQUENCE [LARGE SCALE GENOMIC DNA]</scope>
    <source>
        <strain evidence="3">KCTC 32141</strain>
    </source>
</reference>
<feature type="coiled-coil region" evidence="1">
    <location>
        <begin position="154"/>
        <end position="191"/>
    </location>
</feature>
<evidence type="ECO:0000313" key="3">
    <source>
        <dbReference type="Proteomes" id="UP001597533"/>
    </source>
</evidence>
<name>A0ABW5WML4_9FLAO</name>
<keyword evidence="1" id="KW-0175">Coiled coil</keyword>
<dbReference type="RefSeq" id="WP_183486562.1">
    <property type="nucleotide sequence ID" value="NZ_JBHUOV010000001.1"/>
</dbReference>
<organism evidence="2 3">
    <name type="scientific">Lacinutrix iliipiscaria</name>
    <dbReference type="NCBI Taxonomy" id="1230532"/>
    <lineage>
        <taxon>Bacteria</taxon>
        <taxon>Pseudomonadati</taxon>
        <taxon>Bacteroidota</taxon>
        <taxon>Flavobacteriia</taxon>
        <taxon>Flavobacteriales</taxon>
        <taxon>Flavobacteriaceae</taxon>
        <taxon>Lacinutrix</taxon>
    </lineage>
</organism>
<evidence type="ECO:0000313" key="2">
    <source>
        <dbReference type="EMBL" id="MFD2823087.1"/>
    </source>
</evidence>
<evidence type="ECO:0000256" key="1">
    <source>
        <dbReference type="SAM" id="Coils"/>
    </source>
</evidence>
<gene>
    <name evidence="2" type="ORF">ACFS5M_05365</name>
</gene>
<keyword evidence="3" id="KW-1185">Reference proteome</keyword>
<comment type="caution">
    <text evidence="2">The sequence shown here is derived from an EMBL/GenBank/DDBJ whole genome shotgun (WGS) entry which is preliminary data.</text>
</comment>
<sequence length="279" mass="32176">MFKKVTSIIVLIFITYTSFSQNNVNDYKYVIVPNTFEFLKEADKYRLNTLTKLLFEKYGFIALKEDETLPDDIISNSCLALKSDVLKESGVFNTKLKVQLKNCKGDIIFTSQLGQSREKKYQVAYTLALREAFNSFEVLNYSYKENPAILAYGASNTQANNDEIEKLKEEISQLKEEKEKATTEVKVLPKEDVHEPVEVAVTTSEIDDTPSILYAQEITNGFQLVDRTPKVIYRIKKTGMNNVFLVEGKQAIIYQLDANWILEYYENQKLKTKMLNIKF</sequence>
<proteinExistence type="predicted"/>